<evidence type="ECO:0000313" key="3">
    <source>
        <dbReference type="Proteomes" id="UP000823897"/>
    </source>
</evidence>
<evidence type="ECO:0000259" key="1">
    <source>
        <dbReference type="Pfam" id="PF18899"/>
    </source>
</evidence>
<comment type="caution">
    <text evidence="2">The sequence shown here is derived from an EMBL/GenBank/DDBJ whole genome shotgun (WGS) entry which is preliminary data.</text>
</comment>
<proteinExistence type="predicted"/>
<dbReference type="EMBL" id="DWUV01000112">
    <property type="protein sequence ID" value="HJD34064.1"/>
    <property type="molecule type" value="Genomic_DNA"/>
</dbReference>
<dbReference type="Pfam" id="PF18899">
    <property type="entry name" value="DUF5655"/>
    <property type="match status" value="1"/>
</dbReference>
<name>A0A9D2U2Q0_9FIRM</name>
<accession>A0A9D2U2Q0</accession>
<organism evidence="2 3">
    <name type="scientific">Candidatus Mediterraneibacter tabaqchaliae</name>
    <dbReference type="NCBI Taxonomy" id="2838689"/>
    <lineage>
        <taxon>Bacteria</taxon>
        <taxon>Bacillati</taxon>
        <taxon>Bacillota</taxon>
        <taxon>Clostridia</taxon>
        <taxon>Lachnospirales</taxon>
        <taxon>Lachnospiraceae</taxon>
        <taxon>Mediterraneibacter</taxon>
    </lineage>
</organism>
<sequence>MDTNTILFFEQQPEALALYEVFEKAVVNRYPDIKIKVQKTQISFSNKHLFACASFLRVKKKKELPDPYLVITLGMPYPLDSTRVAVKTEPYPGRWTTHIVIGKQEDVDEELLGWLAEAYDFAEAK</sequence>
<dbReference type="AlphaFoldDB" id="A0A9D2U2Q0"/>
<gene>
    <name evidence="2" type="ORF">H9911_05920</name>
</gene>
<dbReference type="InterPro" id="IPR043714">
    <property type="entry name" value="DUF5655"/>
</dbReference>
<reference evidence="2" key="2">
    <citation type="submission" date="2021-04" db="EMBL/GenBank/DDBJ databases">
        <authorList>
            <person name="Gilroy R."/>
        </authorList>
    </citation>
    <scope>NUCLEOTIDE SEQUENCE</scope>
    <source>
        <strain evidence="2">ChiGjej3B3-11674</strain>
    </source>
</reference>
<evidence type="ECO:0000313" key="2">
    <source>
        <dbReference type="EMBL" id="HJD34064.1"/>
    </source>
</evidence>
<feature type="domain" description="DUF5655" evidence="1">
    <location>
        <begin position="11"/>
        <end position="121"/>
    </location>
</feature>
<reference evidence="2" key="1">
    <citation type="journal article" date="2021" name="PeerJ">
        <title>Extensive microbial diversity within the chicken gut microbiome revealed by metagenomics and culture.</title>
        <authorList>
            <person name="Gilroy R."/>
            <person name="Ravi A."/>
            <person name="Getino M."/>
            <person name="Pursley I."/>
            <person name="Horton D.L."/>
            <person name="Alikhan N.F."/>
            <person name="Baker D."/>
            <person name="Gharbi K."/>
            <person name="Hall N."/>
            <person name="Watson M."/>
            <person name="Adriaenssens E.M."/>
            <person name="Foster-Nyarko E."/>
            <person name="Jarju S."/>
            <person name="Secka A."/>
            <person name="Antonio M."/>
            <person name="Oren A."/>
            <person name="Chaudhuri R.R."/>
            <person name="La Ragione R."/>
            <person name="Hildebrand F."/>
            <person name="Pallen M.J."/>
        </authorList>
    </citation>
    <scope>NUCLEOTIDE SEQUENCE</scope>
    <source>
        <strain evidence="2">ChiGjej3B3-11674</strain>
    </source>
</reference>
<dbReference type="Proteomes" id="UP000823897">
    <property type="component" value="Unassembled WGS sequence"/>
</dbReference>
<protein>
    <recommendedName>
        <fullName evidence="1">DUF5655 domain-containing protein</fullName>
    </recommendedName>
</protein>